<dbReference type="EMBL" id="JAHKRT010000009">
    <property type="protein sequence ID" value="MBU3079265.1"/>
    <property type="molecule type" value="Genomic_DNA"/>
</dbReference>
<reference evidence="5 6" key="1">
    <citation type="submission" date="2021-06" db="EMBL/GenBank/DDBJ databases">
        <title>Sphingomonas sp. XMGL2, whole genome shotgun sequencing project.</title>
        <authorList>
            <person name="Zhao G."/>
            <person name="Shen L."/>
        </authorList>
    </citation>
    <scope>NUCLEOTIDE SEQUENCE [LARGE SCALE GENOMIC DNA]</scope>
    <source>
        <strain evidence="5 6">XMGL2</strain>
    </source>
</reference>
<keyword evidence="3" id="KW-0804">Transcription</keyword>
<dbReference type="InterPro" id="IPR019885">
    <property type="entry name" value="Tscrpt_reg_HTH_AsnC-type_CS"/>
</dbReference>
<dbReference type="PANTHER" id="PTHR30154">
    <property type="entry name" value="LEUCINE-RESPONSIVE REGULATORY PROTEIN"/>
    <property type="match status" value="1"/>
</dbReference>
<dbReference type="PROSITE" id="PS50956">
    <property type="entry name" value="HTH_ASNC_2"/>
    <property type="match status" value="1"/>
</dbReference>
<protein>
    <submittedName>
        <fullName evidence="5">Lrp/AsnC family transcriptional regulator</fullName>
    </submittedName>
</protein>
<evidence type="ECO:0000259" key="4">
    <source>
        <dbReference type="PROSITE" id="PS50956"/>
    </source>
</evidence>
<comment type="caution">
    <text evidence="5">The sequence shown here is derived from an EMBL/GenBank/DDBJ whole genome shotgun (WGS) entry which is preliminary data.</text>
</comment>
<dbReference type="SMART" id="SM00344">
    <property type="entry name" value="HTH_ASNC"/>
    <property type="match status" value="1"/>
</dbReference>
<evidence type="ECO:0000256" key="3">
    <source>
        <dbReference type="ARBA" id="ARBA00023163"/>
    </source>
</evidence>
<keyword evidence="2" id="KW-0238">DNA-binding</keyword>
<feature type="domain" description="HTH asnC-type" evidence="4">
    <location>
        <begin position="1"/>
        <end position="62"/>
    </location>
</feature>
<dbReference type="CDD" id="cd00090">
    <property type="entry name" value="HTH_ARSR"/>
    <property type="match status" value="1"/>
</dbReference>
<dbReference type="InterPro" id="IPR019888">
    <property type="entry name" value="Tscrpt_reg_AsnC-like"/>
</dbReference>
<dbReference type="Pfam" id="PF01037">
    <property type="entry name" value="AsnC_trans_reg"/>
    <property type="match status" value="1"/>
</dbReference>
<keyword evidence="6" id="KW-1185">Reference proteome</keyword>
<dbReference type="PROSITE" id="PS00519">
    <property type="entry name" value="HTH_ASNC_1"/>
    <property type="match status" value="1"/>
</dbReference>
<accession>A0ABS6BLS8</accession>
<evidence type="ECO:0000313" key="5">
    <source>
        <dbReference type="EMBL" id="MBU3079265.1"/>
    </source>
</evidence>
<name>A0ABS6BLS8_9SPHN</name>
<sequence>MDRMDQKIVAILRRDGALTGVELGERVGLSASAAHRRVKAMEAEGLIRGYRVRFSPQALGMPSTLFVSVTLTDQRQETLERFEAALKRCEQVVEAHLMGGEIDYNVKLAIPADDSYERVHRDVLAVLPGVERLRSQISIRAVVEQA</sequence>
<dbReference type="InterPro" id="IPR019887">
    <property type="entry name" value="Tscrpt_reg_AsnC/Lrp_C"/>
</dbReference>
<keyword evidence="1" id="KW-0805">Transcription regulation</keyword>
<organism evidence="5 6">
    <name type="scientific">Sphingomonas quercus</name>
    <dbReference type="NCBI Taxonomy" id="2842451"/>
    <lineage>
        <taxon>Bacteria</taxon>
        <taxon>Pseudomonadati</taxon>
        <taxon>Pseudomonadota</taxon>
        <taxon>Alphaproteobacteria</taxon>
        <taxon>Sphingomonadales</taxon>
        <taxon>Sphingomonadaceae</taxon>
        <taxon>Sphingomonas</taxon>
    </lineage>
</organism>
<dbReference type="PANTHER" id="PTHR30154:SF34">
    <property type="entry name" value="TRANSCRIPTIONAL REGULATOR AZLB"/>
    <property type="match status" value="1"/>
</dbReference>
<gene>
    <name evidence="5" type="ORF">KOF26_15510</name>
</gene>
<evidence type="ECO:0000256" key="1">
    <source>
        <dbReference type="ARBA" id="ARBA00023015"/>
    </source>
</evidence>
<evidence type="ECO:0000256" key="2">
    <source>
        <dbReference type="ARBA" id="ARBA00023125"/>
    </source>
</evidence>
<dbReference type="Proteomes" id="UP000776276">
    <property type="component" value="Unassembled WGS sequence"/>
</dbReference>
<dbReference type="InterPro" id="IPR000485">
    <property type="entry name" value="AsnC-type_HTH_dom"/>
</dbReference>
<dbReference type="Pfam" id="PF13412">
    <property type="entry name" value="HTH_24"/>
    <property type="match status" value="1"/>
</dbReference>
<proteinExistence type="predicted"/>
<evidence type="ECO:0000313" key="6">
    <source>
        <dbReference type="Proteomes" id="UP000776276"/>
    </source>
</evidence>
<dbReference type="InterPro" id="IPR011991">
    <property type="entry name" value="ArsR-like_HTH"/>
</dbReference>